<proteinExistence type="predicted"/>
<organism evidence="1 2">
    <name type="scientific">Paraburkholderia terrae</name>
    <dbReference type="NCBI Taxonomy" id="311230"/>
    <lineage>
        <taxon>Bacteria</taxon>
        <taxon>Pseudomonadati</taxon>
        <taxon>Pseudomonadota</taxon>
        <taxon>Betaproteobacteria</taxon>
        <taxon>Burkholderiales</taxon>
        <taxon>Burkholderiaceae</taxon>
        <taxon>Paraburkholderia</taxon>
    </lineage>
</organism>
<reference evidence="1 2" key="1">
    <citation type="journal article" date="2022" name="Front. Microbiol.">
        <title>Identification and characterization of a novel class of self-sufficient cytochrome P450 hydroxylase involved in cyclohexanecarboxylate degradation in Paraburkholderia terrae strain KU-64.</title>
        <authorList>
            <person name="Yamamoto T."/>
            <person name="Hasegawa Y."/>
            <person name="Iwaki H."/>
        </authorList>
    </citation>
    <scope>NUCLEOTIDE SEQUENCE [LARGE SCALE GENOMIC DNA]</scope>
    <source>
        <strain evidence="1 2">KU-64</strain>
    </source>
</reference>
<name>A0ABM7TJV8_9BURK</name>
<evidence type="ECO:0000313" key="2">
    <source>
        <dbReference type="Proteomes" id="UP001319874"/>
    </source>
</evidence>
<keyword evidence="2" id="KW-1185">Reference proteome</keyword>
<dbReference type="EMBL" id="AP024955">
    <property type="protein sequence ID" value="BCZ79316.1"/>
    <property type="molecule type" value="Genomic_DNA"/>
</dbReference>
<evidence type="ECO:0000313" key="1">
    <source>
        <dbReference type="EMBL" id="BCZ79316.1"/>
    </source>
</evidence>
<protein>
    <submittedName>
        <fullName evidence="1">Uncharacterized protein</fullName>
    </submittedName>
</protein>
<sequence length="99" mass="11094">MLLVRSEACGAQGADTQFATWAAEEYLAWHTVLRELEAGEAPFKSAGNEHESCGCRVKRKNLWGPSGRNKDWRCEPLSFAYFSLRRQRKVGAAPHRGDA</sequence>
<gene>
    <name evidence="1" type="ORF">PTKU64_29910</name>
</gene>
<accession>A0ABM7TJV8</accession>
<dbReference type="Proteomes" id="UP001319874">
    <property type="component" value="Chromosome 1"/>
</dbReference>